<dbReference type="Pfam" id="PF02498">
    <property type="entry name" value="Bro-N"/>
    <property type="match status" value="1"/>
</dbReference>
<evidence type="ECO:0000313" key="2">
    <source>
        <dbReference type="EMBL" id="OIP55599.1"/>
    </source>
</evidence>
<dbReference type="Proteomes" id="UP000183922">
    <property type="component" value="Unassembled WGS sequence"/>
</dbReference>
<organism evidence="2 3">
    <name type="scientific">Candidatus Kuenenbacteria bacterium CG2_30_39_24</name>
    <dbReference type="NCBI Taxonomy" id="1805236"/>
    <lineage>
        <taxon>Bacteria</taxon>
        <taxon>Candidatus Kueneniibacteriota</taxon>
    </lineage>
</organism>
<dbReference type="InterPro" id="IPR003497">
    <property type="entry name" value="BRO_N_domain"/>
</dbReference>
<feature type="domain" description="Bro-N" evidence="1">
    <location>
        <begin position="20"/>
        <end position="109"/>
    </location>
</feature>
<protein>
    <submittedName>
        <fullName evidence="2">DNA damage-inducible protein D</fullName>
    </submittedName>
</protein>
<name>A0A1J5FGQ2_9BACT</name>
<evidence type="ECO:0000313" key="3">
    <source>
        <dbReference type="Proteomes" id="UP000183922"/>
    </source>
</evidence>
<accession>A0A1J5FGQ2</accession>
<sequence length="280" mass="31933">MEKQIISRLHKNFEDCAHKNDGVEFWYARELQGLLGYDEWRNFNAAIAKAKIAYEMAKQKVSDHFVDANKTIQMPKNASKEIPDIMLTRYACYLIAQNGDPRKDEIAFAMTYFAVQTRKQEVVEQRLAEWERLQSREKLSISEKTLSGILFERGVDGQGFARIRSKGDSALFGGYSTQDMKNKLGVPNKRPLADFLPSVTIKAKDLANEITGFNVKKDQTLQGETPITFEHVKNNEGVRKLLNDRGIEPEQLPAAEDVRKVKRKVAANGRKILKSVKRLK</sequence>
<gene>
    <name evidence="2" type="ORF">AUK13_02635</name>
</gene>
<dbReference type="NCBIfam" id="NF008573">
    <property type="entry name" value="PRK11525.1"/>
    <property type="match status" value="1"/>
</dbReference>
<reference evidence="2 3" key="1">
    <citation type="journal article" date="2016" name="Environ. Microbiol.">
        <title>Genomic resolution of a cold subsurface aquifer community provides metabolic insights for novel microbes adapted to high CO concentrations.</title>
        <authorList>
            <person name="Probst A.J."/>
            <person name="Castelle C.J."/>
            <person name="Singh A."/>
            <person name="Brown C.T."/>
            <person name="Anantharaman K."/>
            <person name="Sharon I."/>
            <person name="Hug L.A."/>
            <person name="Burstein D."/>
            <person name="Emerson J.B."/>
            <person name="Thomas B.C."/>
            <person name="Banfield J.F."/>
        </authorList>
    </citation>
    <scope>NUCLEOTIDE SEQUENCE [LARGE SCALE GENOMIC DNA]</scope>
    <source>
        <strain evidence="2">CG2_30_39_24</strain>
    </source>
</reference>
<dbReference type="AlphaFoldDB" id="A0A1J5FGQ2"/>
<evidence type="ECO:0000259" key="1">
    <source>
        <dbReference type="Pfam" id="PF02498"/>
    </source>
</evidence>
<dbReference type="STRING" id="1805236.AUK13_02635"/>
<dbReference type="EMBL" id="MNYR01000040">
    <property type="protein sequence ID" value="OIP55599.1"/>
    <property type="molecule type" value="Genomic_DNA"/>
</dbReference>
<proteinExistence type="predicted"/>
<comment type="caution">
    <text evidence="2">The sequence shown here is derived from an EMBL/GenBank/DDBJ whole genome shotgun (WGS) entry which is preliminary data.</text>
</comment>